<evidence type="ECO:0000259" key="8">
    <source>
        <dbReference type="Pfam" id="PF02308"/>
    </source>
</evidence>
<dbReference type="InterPro" id="IPR003416">
    <property type="entry name" value="MgtC/SapB/SrpB/YhiD_fam"/>
</dbReference>
<dbReference type="RefSeq" id="WP_260115869.1">
    <property type="nucleotide sequence ID" value="NZ_CP093360.1"/>
</dbReference>
<evidence type="ECO:0000313" key="10">
    <source>
        <dbReference type="Proteomes" id="UP000831181"/>
    </source>
</evidence>
<feature type="transmembrane region" description="Helical" evidence="7">
    <location>
        <begin position="36"/>
        <end position="57"/>
    </location>
</feature>
<comment type="subcellular location">
    <subcellularLocation>
        <location evidence="1">Cell membrane</location>
        <topology evidence="1">Multi-pass membrane protein</topology>
    </subcellularLocation>
</comment>
<comment type="similarity">
    <text evidence="2">Belongs to the MgtC/SapB family.</text>
</comment>
<evidence type="ECO:0000256" key="6">
    <source>
        <dbReference type="ARBA" id="ARBA00023136"/>
    </source>
</evidence>
<gene>
    <name evidence="9" type="ORF">MOO44_00005</name>
</gene>
<dbReference type="EMBL" id="CP093360">
    <property type="protein sequence ID" value="UQS86062.1"/>
    <property type="molecule type" value="Genomic_DNA"/>
</dbReference>
<dbReference type="GO" id="GO:0005886">
    <property type="term" value="C:plasma membrane"/>
    <property type="evidence" value="ECO:0007669"/>
    <property type="project" value="UniProtKB-SubCell"/>
</dbReference>
<name>A0A976RQR7_9LACO</name>
<evidence type="ECO:0000256" key="4">
    <source>
        <dbReference type="ARBA" id="ARBA00022692"/>
    </source>
</evidence>
<accession>A0A976RQR7</accession>
<dbReference type="Pfam" id="PF02308">
    <property type="entry name" value="MgtC"/>
    <property type="match status" value="1"/>
</dbReference>
<dbReference type="PANTHER" id="PTHR33778">
    <property type="entry name" value="PROTEIN MGTC"/>
    <property type="match status" value="1"/>
</dbReference>
<evidence type="ECO:0000256" key="2">
    <source>
        <dbReference type="ARBA" id="ARBA00009298"/>
    </source>
</evidence>
<protein>
    <submittedName>
        <fullName evidence="9">MgtC/SapB family protein</fullName>
    </submittedName>
</protein>
<geneLocation type="plasmid" evidence="9 10">
    <name>p1unnamed</name>
</geneLocation>
<dbReference type="KEGG" id="lbe:MOO44_00005"/>
<keyword evidence="4 7" id="KW-0812">Transmembrane</keyword>
<organism evidence="9 10">
    <name type="scientific">Nicoliella spurrieriana</name>
    <dbReference type="NCBI Taxonomy" id="2925830"/>
    <lineage>
        <taxon>Bacteria</taxon>
        <taxon>Bacillati</taxon>
        <taxon>Bacillota</taxon>
        <taxon>Bacilli</taxon>
        <taxon>Lactobacillales</taxon>
        <taxon>Lactobacillaceae</taxon>
        <taxon>Nicoliella</taxon>
    </lineage>
</organism>
<keyword evidence="5 7" id="KW-1133">Transmembrane helix</keyword>
<keyword evidence="9" id="KW-0614">Plasmid</keyword>
<evidence type="ECO:0000313" key="9">
    <source>
        <dbReference type="EMBL" id="UQS86062.1"/>
    </source>
</evidence>
<keyword evidence="10" id="KW-1185">Reference proteome</keyword>
<keyword evidence="3" id="KW-1003">Cell membrane</keyword>
<evidence type="ECO:0000256" key="5">
    <source>
        <dbReference type="ARBA" id="ARBA00022989"/>
    </source>
</evidence>
<keyword evidence="6 7" id="KW-0472">Membrane</keyword>
<dbReference type="PRINTS" id="PR01837">
    <property type="entry name" value="MGTCSAPBPROT"/>
</dbReference>
<dbReference type="PANTHER" id="PTHR33778:SF1">
    <property type="entry name" value="MAGNESIUM TRANSPORTER YHID-RELATED"/>
    <property type="match status" value="1"/>
</dbReference>
<evidence type="ECO:0000256" key="7">
    <source>
        <dbReference type="SAM" id="Phobius"/>
    </source>
</evidence>
<sequence>MMNATLEWSIRLFIAMLCGGMIGYERSKQLKSAGIRTHMVVAVGAALTTIVSKYGFYDLIMVHNISIDPTRIAAQIVSGISFIGAGTIITNKNRISGLTTAAGVWVTAAIGMTEGAGLYLIGIIATIMIVLIQFLLHDDSILNLIMPRVHIRMQIRVMNQPGIIQNINNALQQQGIQKISVIVVSIDDQYILVQTDGVVNHRKNTGAIVMKIQRNENVDKVSFMHE</sequence>
<dbReference type="InterPro" id="IPR049177">
    <property type="entry name" value="MgtC_SapB_SrpB_YhiD_N"/>
</dbReference>
<feature type="transmembrane region" description="Helical" evidence="7">
    <location>
        <begin position="72"/>
        <end position="90"/>
    </location>
</feature>
<reference evidence="9" key="1">
    <citation type="journal article" date="2022" name="Int. J. Syst. Evol. Microbiol.">
        <title>Apilactobacillus apisilvae sp. nov., Nicolia spurrieriana gen. nov. sp. nov., Bombilactobacillus folatiphilus sp. nov. and Bombilactobacillus thymidiniphilus sp. nov., four new lactic acid bacterial isolates from stingless bees Tetragonula carbonaria and Austroplebeia australis.</title>
        <authorList>
            <person name="Oliphant S.A."/>
            <person name="Watson-Haigh N.S."/>
            <person name="Sumby K.M."/>
            <person name="Gardner J."/>
            <person name="Groom S."/>
            <person name="Jiranek V."/>
        </authorList>
    </citation>
    <scope>NUCLEOTIDE SEQUENCE</scope>
    <source>
        <strain evidence="9">SGEP1_A5</strain>
    </source>
</reference>
<feature type="transmembrane region" description="Helical" evidence="7">
    <location>
        <begin position="6"/>
        <end position="24"/>
    </location>
</feature>
<evidence type="ECO:0000256" key="1">
    <source>
        <dbReference type="ARBA" id="ARBA00004651"/>
    </source>
</evidence>
<evidence type="ECO:0000256" key="3">
    <source>
        <dbReference type="ARBA" id="ARBA00022475"/>
    </source>
</evidence>
<dbReference type="AlphaFoldDB" id="A0A976RQR7"/>
<dbReference type="Proteomes" id="UP000831181">
    <property type="component" value="Plasmid p1unnamed"/>
</dbReference>
<feature type="transmembrane region" description="Helical" evidence="7">
    <location>
        <begin position="118"/>
        <end position="136"/>
    </location>
</feature>
<proteinExistence type="inferred from homology"/>
<feature type="domain" description="MgtC/SapB/SrpB/YhiD N-terminal" evidence="8">
    <location>
        <begin position="12"/>
        <end position="136"/>
    </location>
</feature>